<name>A0AAV1ZAM1_9ARAC</name>
<evidence type="ECO:0000313" key="1">
    <source>
        <dbReference type="EMBL" id="CAL1267381.1"/>
    </source>
</evidence>
<dbReference type="AlphaFoldDB" id="A0AAV1ZAM1"/>
<organism evidence="1 2">
    <name type="scientific">Larinioides sclopetarius</name>
    <dbReference type="NCBI Taxonomy" id="280406"/>
    <lineage>
        <taxon>Eukaryota</taxon>
        <taxon>Metazoa</taxon>
        <taxon>Ecdysozoa</taxon>
        <taxon>Arthropoda</taxon>
        <taxon>Chelicerata</taxon>
        <taxon>Arachnida</taxon>
        <taxon>Araneae</taxon>
        <taxon>Araneomorphae</taxon>
        <taxon>Entelegynae</taxon>
        <taxon>Araneoidea</taxon>
        <taxon>Araneidae</taxon>
        <taxon>Larinioides</taxon>
    </lineage>
</organism>
<sequence>MRSSDYYITPYEWKNAPDDKNPKQLVADPWIRPLESTKS</sequence>
<dbReference type="Proteomes" id="UP001497382">
    <property type="component" value="Unassembled WGS sequence"/>
</dbReference>
<proteinExistence type="predicted"/>
<keyword evidence="2" id="KW-1185">Reference proteome</keyword>
<dbReference type="EMBL" id="CAXIEN010000028">
    <property type="protein sequence ID" value="CAL1267381.1"/>
    <property type="molecule type" value="Genomic_DNA"/>
</dbReference>
<gene>
    <name evidence="1" type="ORF">LARSCL_LOCUS3636</name>
</gene>
<evidence type="ECO:0000313" key="2">
    <source>
        <dbReference type="Proteomes" id="UP001497382"/>
    </source>
</evidence>
<feature type="non-terminal residue" evidence="1">
    <location>
        <position position="39"/>
    </location>
</feature>
<comment type="caution">
    <text evidence="1">The sequence shown here is derived from an EMBL/GenBank/DDBJ whole genome shotgun (WGS) entry which is preliminary data.</text>
</comment>
<reference evidence="1 2" key="1">
    <citation type="submission" date="2024-04" db="EMBL/GenBank/DDBJ databases">
        <authorList>
            <person name="Rising A."/>
            <person name="Reimegard J."/>
            <person name="Sonavane S."/>
            <person name="Akerstrom W."/>
            <person name="Nylinder S."/>
            <person name="Hedman E."/>
            <person name="Kallberg Y."/>
        </authorList>
    </citation>
    <scope>NUCLEOTIDE SEQUENCE [LARGE SCALE GENOMIC DNA]</scope>
</reference>
<protein>
    <submittedName>
        <fullName evidence="1">Uncharacterized protein</fullName>
    </submittedName>
</protein>
<accession>A0AAV1ZAM1</accession>